<sequence>MSLVPFPPPPSGGDDIKNSSYSAKTPPLSLDSPTISSPSSPNIKNSSYSAKTPPLSLDSPTISSPSSPIPQDPVKLTARSCLYEICAKSHWKRPVFTCCNEKGPSNGRSFTYKAVIEMKEDSTSWILVECIGKPQLNKKNAADSAAEGILWYLVQLGYPKKS</sequence>
<proteinExistence type="predicted"/>
<keyword evidence="2" id="KW-1185">Reference proteome</keyword>
<accession>A0ACB9F5H2</accession>
<dbReference type="Proteomes" id="UP001055811">
    <property type="component" value="Linkage Group LG03"/>
</dbReference>
<organism evidence="1 2">
    <name type="scientific">Cichorium intybus</name>
    <name type="common">Chicory</name>
    <dbReference type="NCBI Taxonomy" id="13427"/>
    <lineage>
        <taxon>Eukaryota</taxon>
        <taxon>Viridiplantae</taxon>
        <taxon>Streptophyta</taxon>
        <taxon>Embryophyta</taxon>
        <taxon>Tracheophyta</taxon>
        <taxon>Spermatophyta</taxon>
        <taxon>Magnoliopsida</taxon>
        <taxon>eudicotyledons</taxon>
        <taxon>Gunneridae</taxon>
        <taxon>Pentapetalae</taxon>
        <taxon>asterids</taxon>
        <taxon>campanulids</taxon>
        <taxon>Asterales</taxon>
        <taxon>Asteraceae</taxon>
        <taxon>Cichorioideae</taxon>
        <taxon>Cichorieae</taxon>
        <taxon>Cichoriinae</taxon>
        <taxon>Cichorium</taxon>
    </lineage>
</organism>
<dbReference type="EMBL" id="CM042011">
    <property type="protein sequence ID" value="KAI3766191.1"/>
    <property type="molecule type" value="Genomic_DNA"/>
</dbReference>
<gene>
    <name evidence="1" type="ORF">L2E82_16243</name>
</gene>
<name>A0ACB9F5H2_CICIN</name>
<evidence type="ECO:0000313" key="1">
    <source>
        <dbReference type="EMBL" id="KAI3766191.1"/>
    </source>
</evidence>
<evidence type="ECO:0000313" key="2">
    <source>
        <dbReference type="Proteomes" id="UP001055811"/>
    </source>
</evidence>
<reference evidence="1 2" key="2">
    <citation type="journal article" date="2022" name="Mol. Ecol. Resour.">
        <title>The genomes of chicory, endive, great burdock and yacon provide insights into Asteraceae paleo-polyploidization history and plant inulin production.</title>
        <authorList>
            <person name="Fan W."/>
            <person name="Wang S."/>
            <person name="Wang H."/>
            <person name="Wang A."/>
            <person name="Jiang F."/>
            <person name="Liu H."/>
            <person name="Zhao H."/>
            <person name="Xu D."/>
            <person name="Zhang Y."/>
        </authorList>
    </citation>
    <scope>NUCLEOTIDE SEQUENCE [LARGE SCALE GENOMIC DNA]</scope>
    <source>
        <strain evidence="2">cv. Punajuju</strain>
        <tissue evidence="1">Leaves</tissue>
    </source>
</reference>
<protein>
    <submittedName>
        <fullName evidence="1">Uncharacterized protein</fullName>
    </submittedName>
</protein>
<comment type="caution">
    <text evidence="1">The sequence shown here is derived from an EMBL/GenBank/DDBJ whole genome shotgun (WGS) entry which is preliminary data.</text>
</comment>
<reference evidence="2" key="1">
    <citation type="journal article" date="2022" name="Mol. Ecol. Resour.">
        <title>The genomes of chicory, endive, great burdock and yacon provide insights into Asteraceae palaeo-polyploidization history and plant inulin production.</title>
        <authorList>
            <person name="Fan W."/>
            <person name="Wang S."/>
            <person name="Wang H."/>
            <person name="Wang A."/>
            <person name="Jiang F."/>
            <person name="Liu H."/>
            <person name="Zhao H."/>
            <person name="Xu D."/>
            <person name="Zhang Y."/>
        </authorList>
    </citation>
    <scope>NUCLEOTIDE SEQUENCE [LARGE SCALE GENOMIC DNA]</scope>
    <source>
        <strain evidence="2">cv. Punajuju</strain>
    </source>
</reference>